<feature type="non-terminal residue" evidence="4">
    <location>
        <position position="1"/>
    </location>
</feature>
<dbReference type="Proteomes" id="UP000676336">
    <property type="component" value="Unassembled WGS sequence"/>
</dbReference>
<gene>
    <name evidence="1" type="ORF">BYL167_LOCUS34095</name>
    <name evidence="2" type="ORF">GIL414_LOCUS43537</name>
    <name evidence="3" type="ORF">GIL414_LOCUS49071</name>
    <name evidence="4" type="ORF">SMN809_LOCUS50962</name>
</gene>
<dbReference type="Proteomes" id="UP000681967">
    <property type="component" value="Unassembled WGS sequence"/>
</dbReference>
<protein>
    <submittedName>
        <fullName evidence="4">Uncharacterized protein</fullName>
    </submittedName>
</protein>
<reference evidence="4" key="1">
    <citation type="submission" date="2021-02" db="EMBL/GenBank/DDBJ databases">
        <authorList>
            <person name="Nowell W R."/>
        </authorList>
    </citation>
    <scope>NUCLEOTIDE SEQUENCE</scope>
</reference>
<name>A0A8S3C5M7_9BILA</name>
<accession>A0A8S3C5M7</accession>
<dbReference type="EMBL" id="CAJOBI010169763">
    <property type="protein sequence ID" value="CAF4884381.1"/>
    <property type="molecule type" value="Genomic_DNA"/>
</dbReference>
<evidence type="ECO:0000313" key="2">
    <source>
        <dbReference type="EMBL" id="CAF4713296.1"/>
    </source>
</evidence>
<dbReference type="EMBL" id="CAJOBJ010129134">
    <property type="protein sequence ID" value="CAF4713296.1"/>
    <property type="molecule type" value="Genomic_DNA"/>
</dbReference>
<evidence type="ECO:0000313" key="1">
    <source>
        <dbReference type="EMBL" id="CAF4458820.1"/>
    </source>
</evidence>
<dbReference type="EMBL" id="CAJOBH010068203">
    <property type="protein sequence ID" value="CAF4458820.1"/>
    <property type="molecule type" value="Genomic_DNA"/>
</dbReference>
<dbReference type="Proteomes" id="UP000681720">
    <property type="component" value="Unassembled WGS sequence"/>
</dbReference>
<sequence length="38" mass="3845">IQSSLNGESVEAIFNVAGGWAGGNASHKGICQIIFVAV</sequence>
<evidence type="ECO:0000313" key="3">
    <source>
        <dbReference type="EMBL" id="CAF4844037.1"/>
    </source>
</evidence>
<dbReference type="EMBL" id="CAJOBJ010160504">
    <property type="protein sequence ID" value="CAF4844037.1"/>
    <property type="molecule type" value="Genomic_DNA"/>
</dbReference>
<evidence type="ECO:0000313" key="4">
    <source>
        <dbReference type="EMBL" id="CAF4884381.1"/>
    </source>
</evidence>
<proteinExistence type="predicted"/>
<organism evidence="4 5">
    <name type="scientific">Rotaria magnacalcarata</name>
    <dbReference type="NCBI Taxonomy" id="392030"/>
    <lineage>
        <taxon>Eukaryota</taxon>
        <taxon>Metazoa</taxon>
        <taxon>Spiralia</taxon>
        <taxon>Gnathifera</taxon>
        <taxon>Rotifera</taxon>
        <taxon>Eurotatoria</taxon>
        <taxon>Bdelloidea</taxon>
        <taxon>Philodinida</taxon>
        <taxon>Philodinidae</taxon>
        <taxon>Rotaria</taxon>
    </lineage>
</organism>
<evidence type="ECO:0000313" key="5">
    <source>
        <dbReference type="Proteomes" id="UP000676336"/>
    </source>
</evidence>
<dbReference type="AlphaFoldDB" id="A0A8S3C5M7"/>
<comment type="caution">
    <text evidence="4">The sequence shown here is derived from an EMBL/GenBank/DDBJ whole genome shotgun (WGS) entry which is preliminary data.</text>
</comment>